<dbReference type="STRING" id="323848.Nmul_A2695"/>
<evidence type="ECO:0000313" key="2">
    <source>
        <dbReference type="Proteomes" id="UP000002718"/>
    </source>
</evidence>
<proteinExistence type="predicted"/>
<dbReference type="AlphaFoldDB" id="Q2Y5I9"/>
<reference evidence="2" key="1">
    <citation type="submission" date="2005-08" db="EMBL/GenBank/DDBJ databases">
        <title>Complete sequence of chromosome 1 of Nitrosospira multiformis ATCC 25196.</title>
        <authorList>
            <person name="Copeland A."/>
            <person name="Lucas S."/>
            <person name="Lapidus A."/>
            <person name="Barry K."/>
            <person name="Detter J.C."/>
            <person name="Glavina T."/>
            <person name="Hammon N."/>
            <person name="Israni S."/>
            <person name="Pitluck S."/>
            <person name="Chain P."/>
            <person name="Malfatti S."/>
            <person name="Shin M."/>
            <person name="Vergez L."/>
            <person name="Schmutz J."/>
            <person name="Larimer F."/>
            <person name="Land M."/>
            <person name="Hauser L."/>
            <person name="Kyrpides N."/>
            <person name="Lykidis A."/>
            <person name="Richardson P."/>
        </authorList>
    </citation>
    <scope>NUCLEOTIDE SEQUENCE [LARGE SCALE GENOMIC DNA]</scope>
    <source>
        <strain evidence="2">ATCC 25196 / NCIMB 11849 / C 71</strain>
    </source>
</reference>
<keyword evidence="2" id="KW-1185">Reference proteome</keyword>
<name>Q2Y5I9_NITMU</name>
<dbReference type="EMBL" id="CP000103">
    <property type="protein sequence ID" value="ABB75982.1"/>
    <property type="molecule type" value="Genomic_DNA"/>
</dbReference>
<reference evidence="1 2" key="2">
    <citation type="journal article" date="2008" name="Appl. Environ. Microbiol.">
        <title>Complete genome sequence of Nitrosospira multiformis, an ammonia-oxidizing bacterium from the soil environment.</title>
        <authorList>
            <person name="Norton J.M."/>
            <person name="Klotz M.G."/>
            <person name="Stein L.Y."/>
            <person name="Arp D.J."/>
            <person name="Bottomley P.J."/>
            <person name="Chain P.S."/>
            <person name="Hauser L.J."/>
            <person name="Land M.L."/>
            <person name="Larimer F.W."/>
            <person name="Shin M.W."/>
            <person name="Starkenburg S.R."/>
        </authorList>
    </citation>
    <scope>NUCLEOTIDE SEQUENCE [LARGE SCALE GENOMIC DNA]</scope>
    <source>
        <strain evidence="2">ATCC 25196 / NCIMB 11849 / C 71</strain>
    </source>
</reference>
<dbReference type="KEGG" id="nmu:Nmul_A2695"/>
<evidence type="ECO:0000313" key="1">
    <source>
        <dbReference type="EMBL" id="ABB75982.1"/>
    </source>
</evidence>
<protein>
    <submittedName>
        <fullName evidence="1">Uncharacterized protein</fullName>
    </submittedName>
</protein>
<accession>Q2Y5I9</accession>
<sequence>MGRAGKSCMPNGSFIWHYVLPAHHHYALVICSSCLELAFVTAVLRGRGGLKSQVQTRHAERGSLPQVLIEQGDHKFFGSSTPVKKLSCL</sequence>
<organism evidence="1 2">
    <name type="scientific">Nitrosospira multiformis (strain ATCC 25196 / NCIMB 11849 / C 71)</name>
    <dbReference type="NCBI Taxonomy" id="323848"/>
    <lineage>
        <taxon>Bacteria</taxon>
        <taxon>Pseudomonadati</taxon>
        <taxon>Pseudomonadota</taxon>
        <taxon>Betaproteobacteria</taxon>
        <taxon>Nitrosomonadales</taxon>
        <taxon>Nitrosomonadaceae</taxon>
        <taxon>Nitrosospira</taxon>
    </lineage>
</organism>
<dbReference type="HOGENOM" id="CLU_2451625_0_0_4"/>
<gene>
    <name evidence="1" type="ordered locus">Nmul_A2695</name>
</gene>
<dbReference type="Proteomes" id="UP000002718">
    <property type="component" value="Chromosome"/>
</dbReference>